<evidence type="ECO:0000313" key="15">
    <source>
        <dbReference type="EMBL" id="KAF3437613.1"/>
    </source>
</evidence>
<dbReference type="GO" id="GO:0004714">
    <property type="term" value="F:transmembrane receptor protein tyrosine kinase activity"/>
    <property type="evidence" value="ECO:0007669"/>
    <property type="project" value="InterPro"/>
</dbReference>
<keyword evidence="5" id="KW-0732">Signal</keyword>
<dbReference type="AlphaFoldDB" id="A0A8K0E090"/>
<dbReference type="OrthoDB" id="264917at2759"/>
<dbReference type="PROSITE" id="PS50011">
    <property type="entry name" value="PROTEIN_KINASE_DOM"/>
    <property type="match status" value="1"/>
</dbReference>
<dbReference type="EMBL" id="VOIH02000009">
    <property type="protein sequence ID" value="KAF3437613.1"/>
    <property type="molecule type" value="Genomic_DNA"/>
</dbReference>
<evidence type="ECO:0000256" key="10">
    <source>
        <dbReference type="ARBA" id="ARBA00023136"/>
    </source>
</evidence>
<keyword evidence="8 12" id="KW-0067">ATP-binding</keyword>
<keyword evidence="6 12" id="KW-0547">Nucleotide-binding</keyword>
<accession>A0A8K0E090</accession>
<dbReference type="Pfam" id="PF07714">
    <property type="entry name" value="PK_Tyr_Ser-Thr"/>
    <property type="match status" value="1"/>
</dbReference>
<dbReference type="FunFam" id="2.60.120.430:FF:000001">
    <property type="entry name" value="Receptor-like protein kinase FERONIA"/>
    <property type="match status" value="1"/>
</dbReference>
<dbReference type="Pfam" id="PF12819">
    <property type="entry name" value="Malectin_like"/>
    <property type="match status" value="1"/>
</dbReference>
<proteinExistence type="predicted"/>
<evidence type="ECO:0000256" key="9">
    <source>
        <dbReference type="ARBA" id="ARBA00022989"/>
    </source>
</evidence>
<dbReference type="Gene3D" id="3.30.200.20">
    <property type="entry name" value="Phosphorylase Kinase, domain 1"/>
    <property type="match status" value="1"/>
</dbReference>
<keyword evidence="11" id="KW-0325">Glycoprotein</keyword>
<keyword evidence="9" id="KW-1133">Transmembrane helix</keyword>
<evidence type="ECO:0000256" key="3">
    <source>
        <dbReference type="ARBA" id="ARBA00022679"/>
    </source>
</evidence>
<comment type="subcellular location">
    <subcellularLocation>
        <location evidence="1">Membrane</location>
        <topology evidence="1">Single-pass type I membrane protein</topology>
    </subcellularLocation>
</comment>
<feature type="region of interest" description="Disordered" evidence="13">
    <location>
        <begin position="842"/>
        <end position="871"/>
    </location>
</feature>
<dbReference type="CDD" id="cd14066">
    <property type="entry name" value="STKc_IRAK"/>
    <property type="match status" value="1"/>
</dbReference>
<evidence type="ECO:0000256" key="8">
    <source>
        <dbReference type="ARBA" id="ARBA00022840"/>
    </source>
</evidence>
<dbReference type="InterPro" id="IPR045272">
    <property type="entry name" value="ANXUR1/2-like"/>
</dbReference>
<dbReference type="InterPro" id="IPR008271">
    <property type="entry name" value="Ser/Thr_kinase_AS"/>
</dbReference>
<dbReference type="PANTHER" id="PTHR27003:SF296">
    <property type="entry name" value="PROTEIN KINASE DOMAIN-CONTAINING PROTEIN"/>
    <property type="match status" value="1"/>
</dbReference>
<dbReference type="Gene3D" id="2.60.120.430">
    <property type="entry name" value="Galactose-binding lectin"/>
    <property type="match status" value="2"/>
</dbReference>
<keyword evidence="10" id="KW-0472">Membrane</keyword>
<dbReference type="FunFam" id="1.10.510.10:FF:000058">
    <property type="entry name" value="Receptor-like protein kinase FERONIA"/>
    <property type="match status" value="1"/>
</dbReference>
<dbReference type="InterPro" id="IPR001245">
    <property type="entry name" value="Ser-Thr/Tyr_kinase_cat_dom"/>
</dbReference>
<sequence>MGGDKNGVFKPQSISSLSFFFFSLFIIINLDFAKAFDSSPSPSSSPSSVAFSPPDNFLIDCGSSQQTKLSDGRTFKSERETASFLSTDEDIQASAGSLTNIINNASNSSVPSSLPLYLNARIFSQESTYTFRISQTGRHWVRLYFYPLPHPTYNLTNAVFKVTANDDLVLLEDFSVKNSANIVFKEYLVQTDNFRFSVIFKPNKNSFAFINAIEVVSAPDSLISDSATSIPTLGDFDLNGLSSSDKDHDHNHHYALQVSHRLNVGGLRIEPKDDTLSRTWESDSPYNTFPQGSKSVNVSPRRIKFDKENNGSSSLIAPNLVYSSGQEMQDSMTMEPNFNLTWKLNVEQGFHYLIRLHFCDIISKTLNNLYFNVYINGITAISNLDLSTLTGALAKAYYRDFVLLDSAMTNATVIVQVGPSNIQSGAKQAILNGIEVMKMSNKANSLAGSYMGSGSSVTSKMKIVAAVGLAMGVTAMLLLGTVCVRWRKKPQGIEKKTSFTSWLLPLHGSQSSFLSSKSSSRKSSIFGSRKSKSGYSTYFSNSGYFGRFFLLSELQTATQNFDDKTVIGVGGFGKVYLGVLEDGTKLAIKRGNASSEQGVNEFRTEIEMLSKLRHRHLVSLVGFCDEQSEMIVVYEYMANGPLRDHLYGSNLAHLSWKQRLEICIGAARGLHYLHTGAAQGIIHRDVKTTNILLDENFVAKVSDFGLSKAAPTLEQTHVSTAVKGSFGYLDPEYFRRQQLTEKSDVYSFGVVLFEVLCARLVINPALPREQVSLAEWAMKWHRKCMIEKIIDPRIADTINSGSLRKYVEAAEKCLAECGVDRPSMGDVLWNLEYALQLQEASSQIDPPEDKTNIIDVQKPIGVDIDDDDDDE</sequence>
<protein>
    <recommendedName>
        <fullName evidence="14">Protein kinase domain-containing protein</fullName>
    </recommendedName>
</protein>
<dbReference type="InterPro" id="IPR011009">
    <property type="entry name" value="Kinase-like_dom_sf"/>
</dbReference>
<keyword evidence="4" id="KW-0812">Transmembrane</keyword>
<dbReference type="GO" id="GO:0005886">
    <property type="term" value="C:plasma membrane"/>
    <property type="evidence" value="ECO:0007669"/>
    <property type="project" value="TreeGrafter"/>
</dbReference>
<feature type="binding site" evidence="12">
    <location>
        <position position="589"/>
    </location>
    <ligand>
        <name>ATP</name>
        <dbReference type="ChEBI" id="CHEBI:30616"/>
    </ligand>
</feature>
<name>A0A8K0E090_9ROSA</name>
<evidence type="ECO:0000313" key="16">
    <source>
        <dbReference type="Proteomes" id="UP000796880"/>
    </source>
</evidence>
<keyword evidence="7" id="KW-0418">Kinase</keyword>
<dbReference type="SUPFAM" id="SSF56112">
    <property type="entry name" value="Protein kinase-like (PK-like)"/>
    <property type="match status" value="1"/>
</dbReference>
<evidence type="ECO:0000256" key="6">
    <source>
        <dbReference type="ARBA" id="ARBA00022741"/>
    </source>
</evidence>
<evidence type="ECO:0000259" key="14">
    <source>
        <dbReference type="PROSITE" id="PS50011"/>
    </source>
</evidence>
<evidence type="ECO:0000256" key="2">
    <source>
        <dbReference type="ARBA" id="ARBA00022527"/>
    </source>
</evidence>
<dbReference type="InterPro" id="IPR000719">
    <property type="entry name" value="Prot_kinase_dom"/>
</dbReference>
<dbReference type="FunFam" id="3.30.200.20:FF:000039">
    <property type="entry name" value="receptor-like protein kinase FERONIA"/>
    <property type="match status" value="1"/>
</dbReference>
<evidence type="ECO:0000256" key="5">
    <source>
        <dbReference type="ARBA" id="ARBA00022729"/>
    </source>
</evidence>
<evidence type="ECO:0000256" key="11">
    <source>
        <dbReference type="ARBA" id="ARBA00023180"/>
    </source>
</evidence>
<keyword evidence="16" id="KW-1185">Reference proteome</keyword>
<dbReference type="Proteomes" id="UP000796880">
    <property type="component" value="Unassembled WGS sequence"/>
</dbReference>
<organism evidence="15 16">
    <name type="scientific">Rhamnella rubrinervis</name>
    <dbReference type="NCBI Taxonomy" id="2594499"/>
    <lineage>
        <taxon>Eukaryota</taxon>
        <taxon>Viridiplantae</taxon>
        <taxon>Streptophyta</taxon>
        <taxon>Embryophyta</taxon>
        <taxon>Tracheophyta</taxon>
        <taxon>Spermatophyta</taxon>
        <taxon>Magnoliopsida</taxon>
        <taxon>eudicotyledons</taxon>
        <taxon>Gunneridae</taxon>
        <taxon>Pentapetalae</taxon>
        <taxon>rosids</taxon>
        <taxon>fabids</taxon>
        <taxon>Rosales</taxon>
        <taxon>Rhamnaceae</taxon>
        <taxon>rhamnoid group</taxon>
        <taxon>Rhamneae</taxon>
        <taxon>Rhamnella</taxon>
    </lineage>
</organism>
<dbReference type="InterPro" id="IPR017441">
    <property type="entry name" value="Protein_kinase_ATP_BS"/>
</dbReference>
<keyword evidence="2" id="KW-0723">Serine/threonine-protein kinase</keyword>
<dbReference type="GO" id="GO:0004674">
    <property type="term" value="F:protein serine/threonine kinase activity"/>
    <property type="evidence" value="ECO:0007669"/>
    <property type="project" value="UniProtKB-KW"/>
</dbReference>
<comment type="caution">
    <text evidence="15">The sequence shown here is derived from an EMBL/GenBank/DDBJ whole genome shotgun (WGS) entry which is preliminary data.</text>
</comment>
<dbReference type="GO" id="GO:0005524">
    <property type="term" value="F:ATP binding"/>
    <property type="evidence" value="ECO:0007669"/>
    <property type="project" value="UniProtKB-UniRule"/>
</dbReference>
<reference evidence="15" key="1">
    <citation type="submission" date="2020-03" db="EMBL/GenBank/DDBJ databases">
        <title>A high-quality chromosome-level genome assembly of a woody plant with both climbing and erect habits, Rhamnella rubrinervis.</title>
        <authorList>
            <person name="Lu Z."/>
            <person name="Yang Y."/>
            <person name="Zhu X."/>
            <person name="Sun Y."/>
        </authorList>
    </citation>
    <scope>NUCLEOTIDE SEQUENCE</scope>
    <source>
        <strain evidence="15">BYM</strain>
        <tissue evidence="15">Leaf</tissue>
    </source>
</reference>
<gene>
    <name evidence="15" type="ORF">FNV43_RR20369</name>
</gene>
<evidence type="ECO:0000256" key="12">
    <source>
        <dbReference type="PROSITE-ProRule" id="PRU10141"/>
    </source>
</evidence>
<dbReference type="FunFam" id="2.60.120.430:FF:000005">
    <property type="entry name" value="Putative receptor-like protein kinase"/>
    <property type="match status" value="1"/>
</dbReference>
<dbReference type="Gene3D" id="1.10.510.10">
    <property type="entry name" value="Transferase(Phosphotransferase) domain 1"/>
    <property type="match status" value="1"/>
</dbReference>
<dbReference type="SMART" id="SM00220">
    <property type="entry name" value="S_TKc"/>
    <property type="match status" value="1"/>
</dbReference>
<evidence type="ECO:0000256" key="4">
    <source>
        <dbReference type="ARBA" id="ARBA00022692"/>
    </source>
</evidence>
<dbReference type="PANTHER" id="PTHR27003">
    <property type="entry name" value="OS07G0166700 PROTEIN"/>
    <property type="match status" value="1"/>
</dbReference>
<feature type="domain" description="Protein kinase" evidence="14">
    <location>
        <begin position="561"/>
        <end position="834"/>
    </location>
</feature>
<evidence type="ECO:0000256" key="13">
    <source>
        <dbReference type="SAM" id="MobiDB-lite"/>
    </source>
</evidence>
<evidence type="ECO:0000256" key="7">
    <source>
        <dbReference type="ARBA" id="ARBA00022777"/>
    </source>
</evidence>
<keyword evidence="3" id="KW-0808">Transferase</keyword>
<dbReference type="GO" id="GO:0009506">
    <property type="term" value="C:plasmodesma"/>
    <property type="evidence" value="ECO:0007669"/>
    <property type="project" value="TreeGrafter"/>
</dbReference>
<dbReference type="PROSITE" id="PS00107">
    <property type="entry name" value="PROTEIN_KINASE_ATP"/>
    <property type="match status" value="1"/>
</dbReference>
<dbReference type="InterPro" id="IPR024788">
    <property type="entry name" value="Malectin-like_Carb-bd_dom"/>
</dbReference>
<dbReference type="PROSITE" id="PS00108">
    <property type="entry name" value="PROTEIN_KINASE_ST"/>
    <property type="match status" value="1"/>
</dbReference>
<evidence type="ECO:0000256" key="1">
    <source>
        <dbReference type="ARBA" id="ARBA00004479"/>
    </source>
</evidence>